<dbReference type="GO" id="GO:0006574">
    <property type="term" value="P:L-valine catabolic process"/>
    <property type="evidence" value="ECO:0007669"/>
    <property type="project" value="TreeGrafter"/>
</dbReference>
<dbReference type="Gene3D" id="3.90.226.10">
    <property type="entry name" value="2-enoyl-CoA Hydratase, Chain A, domain 1"/>
    <property type="match status" value="1"/>
</dbReference>
<dbReference type="PANTHER" id="PTHR43176">
    <property type="entry name" value="3-HYDROXYISOBUTYRYL-COA HYDROLASE-RELATED"/>
    <property type="match status" value="1"/>
</dbReference>
<evidence type="ECO:0000313" key="5">
    <source>
        <dbReference type="EMBL" id="QEK13022.1"/>
    </source>
</evidence>
<dbReference type="FunFam" id="3.90.226.10:FF:000026">
    <property type="entry name" value="3-hydroxyisobutyryl-CoA hydrolase, mitochondrial"/>
    <property type="match status" value="1"/>
</dbReference>
<dbReference type="Pfam" id="PF16113">
    <property type="entry name" value="ECH_2"/>
    <property type="match status" value="1"/>
</dbReference>
<dbReference type="CDD" id="cd06558">
    <property type="entry name" value="crotonase-like"/>
    <property type="match status" value="1"/>
</dbReference>
<dbReference type="PANTHER" id="PTHR43176:SF3">
    <property type="entry name" value="3-HYDROXYISOBUTYRYL-COA HYDROLASE, MITOCHONDRIAL"/>
    <property type="match status" value="1"/>
</dbReference>
<evidence type="ECO:0000259" key="4">
    <source>
        <dbReference type="Pfam" id="PF16113"/>
    </source>
</evidence>
<name>A0A5C0SGD7_CRATE</name>
<evidence type="ECO:0000313" key="6">
    <source>
        <dbReference type="Proteomes" id="UP000324646"/>
    </source>
</evidence>
<protein>
    <recommendedName>
        <fullName evidence="2">3-hydroxyisobutyryl-CoA hydrolase</fullName>
        <ecNumber evidence="2">3.1.2.4</ecNumber>
    </recommendedName>
</protein>
<comment type="catalytic activity">
    <reaction evidence="1">
        <text>3-hydroxy-2-methylpropanoyl-CoA + H2O = 3-hydroxy-2-methylpropanoate + CoA + H(+)</text>
        <dbReference type="Rhea" id="RHEA:20888"/>
        <dbReference type="ChEBI" id="CHEBI:11805"/>
        <dbReference type="ChEBI" id="CHEBI:15377"/>
        <dbReference type="ChEBI" id="CHEBI:15378"/>
        <dbReference type="ChEBI" id="CHEBI:57287"/>
        <dbReference type="ChEBI" id="CHEBI:57340"/>
        <dbReference type="EC" id="3.1.2.4"/>
    </reaction>
</comment>
<dbReference type="GO" id="GO:0016853">
    <property type="term" value="F:isomerase activity"/>
    <property type="evidence" value="ECO:0007669"/>
    <property type="project" value="UniProtKB-KW"/>
</dbReference>
<gene>
    <name evidence="5" type="ORF">FQB35_12215</name>
</gene>
<reference evidence="5 6" key="1">
    <citation type="submission" date="2019-07" db="EMBL/GenBank/DDBJ databases">
        <title>Complete genome of Crassaminicella thermophila SY095.</title>
        <authorList>
            <person name="Li X."/>
        </authorList>
    </citation>
    <scope>NUCLEOTIDE SEQUENCE [LARGE SCALE GENOMIC DNA]</scope>
    <source>
        <strain evidence="5 6">SY095</strain>
    </source>
</reference>
<evidence type="ECO:0000256" key="1">
    <source>
        <dbReference type="ARBA" id="ARBA00001709"/>
    </source>
</evidence>
<keyword evidence="6" id="KW-1185">Reference proteome</keyword>
<evidence type="ECO:0000256" key="3">
    <source>
        <dbReference type="ARBA" id="ARBA00022801"/>
    </source>
</evidence>
<sequence length="364" mass="41520">MKQSNVLFEVKNGVGWIKLNRPKALNALSVEMIHAIYNQLKEWKDDEKVAFICLIGEGDKALCAGGDVRALYDHRESNVEELAFDFFFTEYCMNIIMHLYNKPILVLMHGIVMGGGVGIAIPGTHRIVTEKTKWAMPEMNIGLYPDVGGSYFLSRMPGYVGRYLALTSRTINPADVIYIGAADYYMESDKWQDVKNAIYERVWTSESAARELSNLFDEYCEKSLPDAPIASIEEKINKHFAYNTMEEIVSSLEEAGKEGDSWAADTAKLIRTKSPTSLKVTLKQLIEGKEKSLIDCFKMELNMSMNFMKCHDFFEGVRSVLVDKDRNPKWNPSSLEGVKKEVVDAFFEYDWKNEKNPLEDFEIK</sequence>
<proteinExistence type="predicted"/>
<evidence type="ECO:0000256" key="2">
    <source>
        <dbReference type="ARBA" id="ARBA00011915"/>
    </source>
</evidence>
<dbReference type="InterPro" id="IPR045004">
    <property type="entry name" value="ECH_dom"/>
</dbReference>
<dbReference type="InterPro" id="IPR032259">
    <property type="entry name" value="HIBYL-CoA-H"/>
</dbReference>
<dbReference type="NCBIfam" id="NF004127">
    <property type="entry name" value="PRK05617.1"/>
    <property type="match status" value="1"/>
</dbReference>
<dbReference type="InterPro" id="IPR029045">
    <property type="entry name" value="ClpP/crotonase-like_dom_sf"/>
</dbReference>
<dbReference type="OrthoDB" id="9775794at2"/>
<dbReference type="EMBL" id="CP042243">
    <property type="protein sequence ID" value="QEK13022.1"/>
    <property type="molecule type" value="Genomic_DNA"/>
</dbReference>
<feature type="domain" description="Enoyl-CoA hydratase/isomerase" evidence="4">
    <location>
        <begin position="14"/>
        <end position="347"/>
    </location>
</feature>
<dbReference type="RefSeq" id="WP_148810159.1">
    <property type="nucleotide sequence ID" value="NZ_CP042243.1"/>
</dbReference>
<dbReference type="SUPFAM" id="SSF52096">
    <property type="entry name" value="ClpP/crotonase"/>
    <property type="match status" value="1"/>
</dbReference>
<keyword evidence="3" id="KW-0378">Hydrolase</keyword>
<organism evidence="5 6">
    <name type="scientific">Crassaminicella thermophila</name>
    <dbReference type="NCBI Taxonomy" id="2599308"/>
    <lineage>
        <taxon>Bacteria</taxon>
        <taxon>Bacillati</taxon>
        <taxon>Bacillota</taxon>
        <taxon>Clostridia</taxon>
        <taxon>Eubacteriales</taxon>
        <taxon>Clostridiaceae</taxon>
        <taxon>Crassaminicella</taxon>
    </lineage>
</organism>
<dbReference type="GO" id="GO:0003860">
    <property type="term" value="F:3-hydroxyisobutyryl-CoA hydrolase activity"/>
    <property type="evidence" value="ECO:0007669"/>
    <property type="project" value="UniProtKB-EC"/>
</dbReference>
<keyword evidence="5" id="KW-0413">Isomerase</keyword>
<dbReference type="AlphaFoldDB" id="A0A5C0SGD7"/>
<dbReference type="KEGG" id="crs:FQB35_12215"/>
<dbReference type="EC" id="3.1.2.4" evidence="2"/>
<accession>A0A5C0SGD7</accession>
<dbReference type="Proteomes" id="UP000324646">
    <property type="component" value="Chromosome"/>
</dbReference>